<dbReference type="Proteomes" id="UP000660047">
    <property type="component" value="Unassembled WGS sequence"/>
</dbReference>
<feature type="compositionally biased region" description="Polar residues" evidence="2">
    <location>
        <begin position="380"/>
        <end position="400"/>
    </location>
</feature>
<evidence type="ECO:0000256" key="1">
    <source>
        <dbReference type="SAM" id="Coils"/>
    </source>
</evidence>
<evidence type="ECO:0000313" key="5">
    <source>
        <dbReference type="Proteomes" id="UP000660047"/>
    </source>
</evidence>
<dbReference type="InterPro" id="IPR000253">
    <property type="entry name" value="FHA_dom"/>
</dbReference>
<dbReference type="Pfam" id="PF19909">
    <property type="entry name" value="DUF6382"/>
    <property type="match status" value="1"/>
</dbReference>
<name>A0AAI9NYI3_9FIRM</name>
<proteinExistence type="predicted"/>
<dbReference type="Gene3D" id="2.60.200.20">
    <property type="match status" value="1"/>
</dbReference>
<dbReference type="SUPFAM" id="SSF49879">
    <property type="entry name" value="SMAD/FHA domain"/>
    <property type="match status" value="1"/>
</dbReference>
<comment type="caution">
    <text evidence="4">The sequence shown here is derived from an EMBL/GenBank/DDBJ whole genome shotgun (WGS) entry which is preliminary data.</text>
</comment>
<evidence type="ECO:0000256" key="2">
    <source>
        <dbReference type="SAM" id="MobiDB-lite"/>
    </source>
</evidence>
<keyword evidence="1" id="KW-0175">Coiled coil</keyword>
<dbReference type="InterPro" id="IPR045962">
    <property type="entry name" value="DUF6382"/>
</dbReference>
<dbReference type="PROSITE" id="PS50006">
    <property type="entry name" value="FHA_DOMAIN"/>
    <property type="match status" value="1"/>
</dbReference>
<dbReference type="RefSeq" id="WP_055222369.1">
    <property type="nucleotide sequence ID" value="NZ_BLYL01000006.1"/>
</dbReference>
<dbReference type="SMART" id="SM00240">
    <property type="entry name" value="FHA"/>
    <property type="match status" value="1"/>
</dbReference>
<dbReference type="Pfam" id="PF00498">
    <property type="entry name" value="FHA"/>
    <property type="match status" value="1"/>
</dbReference>
<sequence>MTQILKDSIKIEYKLDQVTPISKYEMNAYNVPFAGNTSMCREVFVKGERKLEFSIDGDMSLSKIMQKPVFRDELVEYIFSISKQLVSVIQNGLAPEKVVWDTNYMYVRFSDFSIQLLYLPFESKFDKKDIGEFVKSILSGFVYAHTPAIECANQIVDYFNDHREFDAFHFNEFVSDLRASSQLLIIQGEKGKSKVLTSNDNNKELAIHKAEEAARKAEEARMQAENEVKRQIEEAKYQAEVARQAEETRMKAEAARVEAEIWRQKVTAEAKDYEQTAVLTAQDMYSYQGNSDDSERLKAEEMFRNAEEERIRAEKVSSQYADEIRRAREQEMHAEEARMQAEFAARKNAEEAKRQAGLAKLKAEEAKRLSEQPDEEPPTTLFSNRTLVTGSKPTLTRKTTGESVQINKQVFCIGKADQGVDYKVTGNKSISRRHAYITSINGTHYLRDNNSTNHTFLNGTQVYSNVDVAIPDNSVIRLSNEEFIFRINS</sequence>
<protein>
    <recommendedName>
        <fullName evidence="3">FHA domain-containing protein</fullName>
    </recommendedName>
</protein>
<feature type="coiled-coil region" evidence="1">
    <location>
        <begin position="203"/>
        <end position="245"/>
    </location>
</feature>
<reference evidence="4" key="1">
    <citation type="submission" date="2020-06" db="EMBL/GenBank/DDBJ databases">
        <title>Characterization of fructooligosaccharide metabolism and fructooligosaccharide-degrading enzymes in human commensal butyrate producers.</title>
        <authorList>
            <person name="Tanno H."/>
            <person name="Fujii T."/>
            <person name="Hirano K."/>
            <person name="Maeno S."/>
            <person name="Tonozuka T."/>
            <person name="Sakamoto M."/>
            <person name="Ohkuma M."/>
            <person name="Tochio T."/>
            <person name="Endo A."/>
        </authorList>
    </citation>
    <scope>NUCLEOTIDE SEQUENCE</scope>
    <source>
        <strain evidence="4">JCM 31265</strain>
    </source>
</reference>
<dbReference type="InterPro" id="IPR008984">
    <property type="entry name" value="SMAD_FHA_dom_sf"/>
</dbReference>
<feature type="domain" description="FHA" evidence="3">
    <location>
        <begin position="411"/>
        <end position="462"/>
    </location>
</feature>
<accession>A0AAI9NYI3</accession>
<dbReference type="AlphaFoldDB" id="A0AAI9NYI3"/>
<dbReference type="EMBL" id="BLYL01000006">
    <property type="protein sequence ID" value="GFO94261.1"/>
    <property type="molecule type" value="Genomic_DNA"/>
</dbReference>
<organism evidence="4 5">
    <name type="scientific">Coprococcus eutactus</name>
    <dbReference type="NCBI Taxonomy" id="33043"/>
    <lineage>
        <taxon>Bacteria</taxon>
        <taxon>Bacillati</taxon>
        <taxon>Bacillota</taxon>
        <taxon>Clostridia</taxon>
        <taxon>Lachnospirales</taxon>
        <taxon>Lachnospiraceae</taxon>
        <taxon>Coprococcus</taxon>
    </lineage>
</organism>
<evidence type="ECO:0000313" key="4">
    <source>
        <dbReference type="EMBL" id="GFO94261.1"/>
    </source>
</evidence>
<gene>
    <name evidence="4" type="ORF">COEU31_13070</name>
</gene>
<feature type="region of interest" description="Disordered" evidence="2">
    <location>
        <begin position="364"/>
        <end position="400"/>
    </location>
</feature>
<evidence type="ECO:0000259" key="3">
    <source>
        <dbReference type="PROSITE" id="PS50006"/>
    </source>
</evidence>
<dbReference type="CDD" id="cd00060">
    <property type="entry name" value="FHA"/>
    <property type="match status" value="1"/>
</dbReference>